<dbReference type="OrthoDB" id="5322539at2759"/>
<keyword evidence="2" id="KW-0732">Signal</keyword>
<feature type="chain" id="PRO_5005201713" evidence="2">
    <location>
        <begin position="18"/>
        <end position="1025"/>
    </location>
</feature>
<feature type="transmembrane region" description="Helical" evidence="1">
    <location>
        <begin position="583"/>
        <end position="611"/>
    </location>
</feature>
<organism evidence="3 4">
    <name type="scientific">Schizopora paradoxa</name>
    <dbReference type="NCBI Taxonomy" id="27342"/>
    <lineage>
        <taxon>Eukaryota</taxon>
        <taxon>Fungi</taxon>
        <taxon>Dikarya</taxon>
        <taxon>Basidiomycota</taxon>
        <taxon>Agaricomycotina</taxon>
        <taxon>Agaricomycetes</taxon>
        <taxon>Hymenochaetales</taxon>
        <taxon>Schizoporaceae</taxon>
        <taxon>Schizopora</taxon>
    </lineage>
</organism>
<protein>
    <submittedName>
        <fullName evidence="3">Uncharacterized protein</fullName>
    </submittedName>
</protein>
<keyword evidence="4" id="KW-1185">Reference proteome</keyword>
<feature type="transmembrane region" description="Helical" evidence="1">
    <location>
        <begin position="953"/>
        <end position="974"/>
    </location>
</feature>
<dbReference type="InParanoid" id="A0A0H2R6C9"/>
<sequence>MVSMLAFLASGAGLAVAHHLFFAYLNEKCIDPGTTELPSILTSQRNVNIIGASIAHGTRILLAMAIGITSTQVFWETLRSRGHSVTQIDVLACCGQSPFLPRSFQAAKASLLLYVISLATSALALVVVLSMGSLTIATGFQQKRNCVVPTVPYNVTVPTYSMPLDDSSLDPAGFILQNVLVSNTYIPPFQNGLASICGSHYPSCSYNLSFAGPMVDCVDITNKSDLSSFLANNTPLNQSPGVTPFSQVAIWNSSWNDGYTGMTILSRDIEKDLAQATNCSAYNATYDVSINLKEHNLPTVQVWNTFHDPTPLQDNSFINYYAQSGLEQLLNLCFVGQTGTEDPTCTYSTEKLGSLFVKTSSGNITFSDNVQHYVSSFIQNASISLLSGNIQYGFSNNSATNLQNINATCSSAITTYVYKPAHLLATYGVGLVATTVFVLCGCCLIMKNGIKQDLTILDLLKITSDSEACIEEDTCSSGETVIHVCCIDYGKENLVITPKPTFNNSGSLSQMSKQVSKKSFASFCQTFIATYHRRMILLISATTSTMVLNHLFYQYLNGKEPGLLLHLSDFSEWVREQTIVSSIGIALAYLGQIFLATIIMSSCNQVFWCTIRDNGHTISRIESLMRVQTSPFTLSIAIALRSSLCIPLLATLAACTPIISIFAPGSIKIAQDYKEFRQCTVPTPQDLMDLKPNMATRDQTQASGYPSTLATVFSTGNYLPPINACGSNSQCTYNLQFIGPGLDCNDIATSNNYAEFKIDPELSGLGATMLFQAEVGQHHDNEEDPPLEIFIQTWDVKHALYQSVKCAGVNHLYSITVSQSNSPTPLLNLTSVQTISTINGDPSHFSTFPEIYLNDTMTVLSESTILFFTSSGTLLGPALPSTGGIGSPQLDGSISWSPNLAQALEEFSQNATLSILSGQVPTFNSGVEDILENITTICNYTLTAYDYTPHQLFLTYGISIIATAICAILGGIAIHRNGVEESLEFSRMLRAILNERMYSARDTLDEDTIIKADNTPEGELAPMES</sequence>
<dbReference type="EMBL" id="KQ086143">
    <property type="protein sequence ID" value="KLO07370.1"/>
    <property type="molecule type" value="Genomic_DNA"/>
</dbReference>
<keyword evidence="1" id="KW-1133">Transmembrane helix</keyword>
<dbReference type="STRING" id="27342.A0A0H2R6C9"/>
<proteinExistence type="predicted"/>
<reference evidence="3 4" key="1">
    <citation type="submission" date="2015-04" db="EMBL/GenBank/DDBJ databases">
        <title>Complete genome sequence of Schizopora paradoxa KUC8140, a cosmopolitan wood degrader in East Asia.</title>
        <authorList>
            <consortium name="DOE Joint Genome Institute"/>
            <person name="Min B."/>
            <person name="Park H."/>
            <person name="Jang Y."/>
            <person name="Kim J.-J."/>
            <person name="Kim K.H."/>
            <person name="Pangilinan J."/>
            <person name="Lipzen A."/>
            <person name="Riley R."/>
            <person name="Grigoriev I.V."/>
            <person name="Spatafora J.W."/>
            <person name="Choi I.-G."/>
        </authorList>
    </citation>
    <scope>NUCLEOTIDE SEQUENCE [LARGE SCALE GENOMIC DNA]</scope>
    <source>
        <strain evidence="3 4">KUC8140</strain>
    </source>
</reference>
<feature type="transmembrane region" description="Helical" evidence="1">
    <location>
        <begin position="424"/>
        <end position="446"/>
    </location>
</feature>
<evidence type="ECO:0000256" key="2">
    <source>
        <dbReference type="SAM" id="SignalP"/>
    </source>
</evidence>
<feature type="signal peptide" evidence="2">
    <location>
        <begin position="1"/>
        <end position="17"/>
    </location>
</feature>
<dbReference type="PANTHER" id="PTHR35041:SF6">
    <property type="entry name" value="FORMYLMETHIONINE DEFORMYLASE-LIKE PROTEIN-RELATED"/>
    <property type="match status" value="1"/>
</dbReference>
<evidence type="ECO:0000313" key="3">
    <source>
        <dbReference type="EMBL" id="KLO07370.1"/>
    </source>
</evidence>
<evidence type="ECO:0000313" key="4">
    <source>
        <dbReference type="Proteomes" id="UP000053477"/>
    </source>
</evidence>
<keyword evidence="1" id="KW-0812">Transmembrane</keyword>
<feature type="transmembrane region" description="Helical" evidence="1">
    <location>
        <begin position="535"/>
        <end position="556"/>
    </location>
</feature>
<name>A0A0H2R6C9_9AGAM</name>
<feature type="transmembrane region" description="Helical" evidence="1">
    <location>
        <begin position="111"/>
        <end position="136"/>
    </location>
</feature>
<evidence type="ECO:0000256" key="1">
    <source>
        <dbReference type="SAM" id="Phobius"/>
    </source>
</evidence>
<dbReference type="AlphaFoldDB" id="A0A0H2R6C9"/>
<accession>A0A0H2R6C9</accession>
<dbReference type="PANTHER" id="PTHR35041">
    <property type="entry name" value="MEDIATOR OF RNA POLYMERASE II TRANSCRIPTION SUBUNIT 1"/>
    <property type="match status" value="1"/>
</dbReference>
<gene>
    <name evidence="3" type="ORF">SCHPADRAFT_945338</name>
</gene>
<keyword evidence="1" id="KW-0472">Membrane</keyword>
<dbReference type="Proteomes" id="UP000053477">
    <property type="component" value="Unassembled WGS sequence"/>
</dbReference>